<evidence type="ECO:0000256" key="1">
    <source>
        <dbReference type="SAM" id="Coils"/>
    </source>
</evidence>
<accession>A0AAW7TFM6</accession>
<dbReference type="Proteomes" id="UP001176117">
    <property type="component" value="Unassembled WGS sequence"/>
</dbReference>
<organism evidence="2 3">
    <name type="scientific">Anoxybacillus gonensis</name>
    <dbReference type="NCBI Taxonomy" id="198467"/>
    <lineage>
        <taxon>Bacteria</taxon>
        <taxon>Bacillati</taxon>
        <taxon>Bacillota</taxon>
        <taxon>Bacilli</taxon>
        <taxon>Bacillales</taxon>
        <taxon>Anoxybacillaceae</taxon>
        <taxon>Anoxybacillus</taxon>
    </lineage>
</organism>
<dbReference type="RefSeq" id="WP_035064619.1">
    <property type="nucleotide sequence ID" value="NZ_CP012152.1"/>
</dbReference>
<name>A0AAW7TFM6_9BACL</name>
<gene>
    <name evidence="2" type="ORF">NBU54_03725</name>
</gene>
<protein>
    <submittedName>
        <fullName evidence="2">Uncharacterized protein</fullName>
    </submittedName>
</protein>
<keyword evidence="3" id="KW-1185">Reference proteome</keyword>
<dbReference type="AlphaFoldDB" id="A0AAW7TFM6"/>
<feature type="coiled-coil region" evidence="1">
    <location>
        <begin position="35"/>
        <end position="66"/>
    </location>
</feature>
<reference evidence="2" key="1">
    <citation type="submission" date="2022-05" db="EMBL/GenBank/DDBJ databases">
        <title>Genome-based reclassification of Anoxybacillus salavatliensis Cihan et al. as a later heterotypic synonym of Anoxybacillus gonensis Belduz et al. 2003.</title>
        <authorList>
            <person name="Inan Bektas K."/>
            <person name="Guler H.I."/>
            <person name="Belduz A.O."/>
            <person name="Canakci S."/>
        </authorList>
    </citation>
    <scope>NUCLEOTIDE SEQUENCE</scope>
    <source>
        <strain evidence="2">NCIMB 13933</strain>
    </source>
</reference>
<comment type="caution">
    <text evidence="2">The sequence shown here is derived from an EMBL/GenBank/DDBJ whole genome shotgun (WGS) entry which is preliminary data.</text>
</comment>
<evidence type="ECO:0000313" key="2">
    <source>
        <dbReference type="EMBL" id="MDO0876790.1"/>
    </source>
</evidence>
<dbReference type="KEGG" id="agn:AFK25_02360"/>
<evidence type="ECO:0000313" key="3">
    <source>
        <dbReference type="Proteomes" id="UP001176117"/>
    </source>
</evidence>
<sequence length="146" mass="16629">MSEKPFEGIKSIEVPKIKLDLPYIEPRVQSTIISIKEIEKAFKKKQEKEEEYKKDLLQTLKNIEANTVGLSEIVPLLSKSNESQEKIAELLKESLDIAASKSKEEAENKWRAIMNKANQLTTDVETIQKIHGFANTILSLFQNLSN</sequence>
<dbReference type="EMBL" id="JAMOGB010000002">
    <property type="protein sequence ID" value="MDO0876790.1"/>
    <property type="molecule type" value="Genomic_DNA"/>
</dbReference>
<keyword evidence="1" id="KW-0175">Coiled coil</keyword>
<proteinExistence type="predicted"/>